<evidence type="ECO:0000259" key="4">
    <source>
        <dbReference type="PROSITE" id="PS50050"/>
    </source>
</evidence>
<dbReference type="Gene3D" id="2.10.50.10">
    <property type="entry name" value="Tumor Necrosis Factor Receptor, subunit A, domain 2"/>
    <property type="match status" value="1"/>
</dbReference>
<feature type="transmembrane region" description="Helical" evidence="3">
    <location>
        <begin position="1115"/>
        <end position="1134"/>
    </location>
</feature>
<keyword evidence="6" id="KW-1185">Reference proteome</keyword>
<organism evidence="5 6">
    <name type="scientific">Pomacea canaliculata</name>
    <name type="common">Golden apple snail</name>
    <dbReference type="NCBI Taxonomy" id="400727"/>
    <lineage>
        <taxon>Eukaryota</taxon>
        <taxon>Metazoa</taxon>
        <taxon>Spiralia</taxon>
        <taxon>Lophotrochozoa</taxon>
        <taxon>Mollusca</taxon>
        <taxon>Gastropoda</taxon>
        <taxon>Caenogastropoda</taxon>
        <taxon>Architaenioglossa</taxon>
        <taxon>Ampullarioidea</taxon>
        <taxon>Ampullariidae</taxon>
        <taxon>Pomacea</taxon>
    </lineage>
</organism>
<dbReference type="InterPro" id="IPR000742">
    <property type="entry name" value="EGF"/>
</dbReference>
<protein>
    <recommendedName>
        <fullName evidence="4">TNFR-Cys domain-containing protein</fullName>
    </recommendedName>
</protein>
<evidence type="ECO:0000256" key="1">
    <source>
        <dbReference type="PROSITE-ProRule" id="PRU00206"/>
    </source>
</evidence>
<comment type="caution">
    <text evidence="5">The sequence shown here is derived from an EMBL/GenBank/DDBJ whole genome shotgun (WGS) entry which is preliminary data.</text>
</comment>
<evidence type="ECO:0000313" key="5">
    <source>
        <dbReference type="EMBL" id="PVD18704.1"/>
    </source>
</evidence>
<dbReference type="InterPro" id="IPR001368">
    <property type="entry name" value="TNFR/NGFR_Cys_rich_reg"/>
</dbReference>
<dbReference type="EMBL" id="PZQS01000014">
    <property type="protein sequence ID" value="PVD18704.1"/>
    <property type="molecule type" value="Genomic_DNA"/>
</dbReference>
<feature type="compositionally biased region" description="Polar residues" evidence="2">
    <location>
        <begin position="769"/>
        <end position="783"/>
    </location>
</feature>
<feature type="transmembrane region" description="Helical" evidence="3">
    <location>
        <begin position="798"/>
        <end position="825"/>
    </location>
</feature>
<evidence type="ECO:0000313" key="6">
    <source>
        <dbReference type="Proteomes" id="UP000245119"/>
    </source>
</evidence>
<dbReference type="PROSITE" id="PS01186">
    <property type="entry name" value="EGF_2"/>
    <property type="match status" value="1"/>
</dbReference>
<feature type="transmembrane region" description="Helical" evidence="3">
    <location>
        <begin position="726"/>
        <end position="750"/>
    </location>
</feature>
<proteinExistence type="predicted"/>
<dbReference type="SMART" id="SM00208">
    <property type="entry name" value="TNFR"/>
    <property type="match status" value="1"/>
</dbReference>
<feature type="transmembrane region" description="Helical" evidence="3">
    <location>
        <begin position="1273"/>
        <end position="1294"/>
    </location>
</feature>
<evidence type="ECO:0000256" key="3">
    <source>
        <dbReference type="SAM" id="Phobius"/>
    </source>
</evidence>
<keyword evidence="3" id="KW-0472">Membrane</keyword>
<name>A0A2T7NC10_POMCA</name>
<dbReference type="PROSITE" id="PS50050">
    <property type="entry name" value="TNFR_NGFR_2"/>
    <property type="match status" value="1"/>
</dbReference>
<evidence type="ECO:0000256" key="2">
    <source>
        <dbReference type="SAM" id="MobiDB-lite"/>
    </source>
</evidence>
<reference evidence="5 6" key="1">
    <citation type="submission" date="2018-04" db="EMBL/GenBank/DDBJ databases">
        <title>The genome of golden apple snail Pomacea canaliculata provides insight into stress tolerance and invasive adaptation.</title>
        <authorList>
            <person name="Liu C."/>
            <person name="Liu B."/>
            <person name="Ren Y."/>
            <person name="Zhang Y."/>
            <person name="Wang H."/>
            <person name="Li S."/>
            <person name="Jiang F."/>
            <person name="Yin L."/>
            <person name="Zhang G."/>
            <person name="Qian W."/>
            <person name="Fan W."/>
        </authorList>
    </citation>
    <scope>NUCLEOTIDE SEQUENCE [LARGE SCALE GENOMIC DNA]</scope>
    <source>
        <strain evidence="5">SZHN2017</strain>
        <tissue evidence="5">Muscle</tissue>
    </source>
</reference>
<keyword evidence="1" id="KW-1015">Disulfide bond</keyword>
<dbReference type="Pfam" id="PF00020">
    <property type="entry name" value="TNFR_c6"/>
    <property type="match status" value="1"/>
</dbReference>
<feature type="repeat" description="TNFR-Cys" evidence="1">
    <location>
        <begin position="60"/>
        <end position="97"/>
    </location>
</feature>
<dbReference type="OrthoDB" id="6247498at2759"/>
<keyword evidence="3" id="KW-0812">Transmembrane</keyword>
<gene>
    <name evidence="5" type="ORF">C0Q70_21254</name>
</gene>
<feature type="disulfide bond" evidence="1">
    <location>
        <begin position="79"/>
        <end position="97"/>
    </location>
</feature>
<comment type="caution">
    <text evidence="1">Lacks conserved residue(s) required for the propagation of feature annotation.</text>
</comment>
<keyword evidence="3" id="KW-1133">Transmembrane helix</keyword>
<accession>A0A2T7NC10</accession>
<feature type="domain" description="TNFR-Cys" evidence="4">
    <location>
        <begin position="60"/>
        <end position="97"/>
    </location>
</feature>
<feature type="region of interest" description="Disordered" evidence="2">
    <location>
        <begin position="769"/>
        <end position="789"/>
    </location>
</feature>
<dbReference type="Proteomes" id="UP000245119">
    <property type="component" value="Linkage Group LG14"/>
</dbReference>
<sequence>MRKVRMFSKSPDLSDIAQNTESLALVSKLQLMDLNNCHGNLSNCETVAVCNRGDNDFLCRCRWGYFFKNRKCQECRTSCAEGHYLVTPCTASSDAVCKPCTVCSGSQYEAAVCTTSRDTICVDGATVLLTHSNNIFMERLVDMKELETPMYVTNNQQSMDFVWHRESGIDIVIRVSGVFLVPEYRELDALDDSVFFLRKKTEEQRMQELFLMTQNEYCRHPVPDYYHLHLHVIKNRTAAAQVVRCDSRDSSVPRCPKSYKDGDRYLKWDINTKCEKFSEYLSQVSGSPDTLSPLTDVANAVMCVEETSLDTKVFHQSRPVTLELIFPSPECLAYHAHAVDCTATLVGHVTRRIVLHVLPGQWSVLQRQHISSVCSVRQYMPSEVHEFSLQPVFSTMSDKFVCHLGYHHPQYLYNVSYSILIPSVGFQLPVQNYTASFKSLNQHHTHSDMFDFIQVMHDTRLPLAESLILVGDHKELKNTKNSHMQPFSIHALKDHAEFSRRWSSSLSNKENTDFSVGVQFERPFAYSSTSWYMSKCDKNISQIFPNQTVYKPDGTQVMGRRVDDEGDYRYQMYHADKSPYIKLSIAEAEPVLRWFQGKATHGVIEGGELSGQLMWNQTRQAWTITISGAVRDCPAVFTIQVFNKMMSQCIAVYDVLVTCPNQFNLTLGLSEINEDLPDIFVVLLNDSVSAYHLVLSSLIPPVTLPVTSSSPTGKSPLMSEQGMMHWIPVFAVVVLTGLSLISIFGIYLFIKFKSAAAAMDMVPADTQSELPTLNNQPSSTTHRSQQDVKREKSTATRICVSIFVVLYIVYSLVFTFSVGLVTLYFTHYSLLANISSTANFSTKLQKEMNNLFEKVGHHETVEEMRLFRSVESRLQACSQHMQEQNGRFLVSYRRGMTELLAEIYQKGGAIENAARESLIQNNSIYTQQIEQFLLDCNRTVQSIIERFDAQLMIYVKDIARNGWFDFPREVFLTLEGDNPDKAYMSPNQLARFLQQLEVDKTDELLSVADAIGSRLSSLQVPSPVQYLHQNLELSPPDFVVSFPEEPMVATHTFVVLDTPSASSHPFFESSSGSFANGPQSAFVEGLDAKSEVYPNGTLPLENEDDEVKSSDELDVMVYVLIGLFLLSDVLLFIYRMSWMMAQVHASKEGYEDRIPTDIVSQRILAIQTGYDLNRMQEMYEPYSYYLENKENMMASEEKGSESEYNTYFCQSYPKSKDDILREIMTQKIMNSVQPAEDTVGVKEKTSRGVCDFVIVQESISCCRWIMRTFMLHFVWRFAITAVVVMLLCFVAYVVDFCLTIDVLQAVVGGQSAVQDFVLQVHITNMHLAELASHLTEVLEEQMRAADVEITMLSELLMSTLATQREMLSSLVEQICQDAGGQACNTHLHLPDLPSWLACRVLPVEAHFYQDLTAEQLQDVVVQELQPLLKTVKESLLYCVAIITGALCMTTLCHAAATVVRYYMIVWGKLPRVRIYQISENTSLLYDCTSGHNGQMQRSASWLESCESGVYVGENEDTQREV</sequence>